<dbReference type="Proteomes" id="UP000177230">
    <property type="component" value="Unassembled WGS sequence"/>
</dbReference>
<evidence type="ECO:0008006" key="7">
    <source>
        <dbReference type="Google" id="ProtNLM"/>
    </source>
</evidence>
<evidence type="ECO:0000259" key="4">
    <source>
        <dbReference type="Pfam" id="PF16656"/>
    </source>
</evidence>
<dbReference type="SUPFAM" id="SSF56300">
    <property type="entry name" value="Metallo-dependent phosphatases"/>
    <property type="match status" value="1"/>
</dbReference>
<evidence type="ECO:0000259" key="3">
    <source>
        <dbReference type="Pfam" id="PF00149"/>
    </source>
</evidence>
<feature type="domain" description="Calcineurin-like phosphoesterase" evidence="3">
    <location>
        <begin position="120"/>
        <end position="293"/>
    </location>
</feature>
<proteinExistence type="predicted"/>
<dbReference type="Pfam" id="PF16656">
    <property type="entry name" value="Pur_ac_phosph_N"/>
    <property type="match status" value="1"/>
</dbReference>
<keyword evidence="1 2" id="KW-0732">Signal</keyword>
<dbReference type="InterPro" id="IPR029052">
    <property type="entry name" value="Metallo-depent_PP-like"/>
</dbReference>
<dbReference type="InterPro" id="IPR008963">
    <property type="entry name" value="Purple_acid_Pase-like_N"/>
</dbReference>
<dbReference type="GO" id="GO:0046872">
    <property type="term" value="F:metal ion binding"/>
    <property type="evidence" value="ECO:0007669"/>
    <property type="project" value="InterPro"/>
</dbReference>
<feature type="signal peptide" evidence="2">
    <location>
        <begin position="1"/>
        <end position="20"/>
    </location>
</feature>
<organism evidence="5 6">
    <name type="scientific">Candidatus Edwardsbacteria bacterium GWF2_54_11</name>
    <dbReference type="NCBI Taxonomy" id="1817851"/>
    <lineage>
        <taxon>Bacteria</taxon>
        <taxon>Candidatus Edwardsiibacteriota</taxon>
    </lineage>
</organism>
<evidence type="ECO:0000313" key="5">
    <source>
        <dbReference type="EMBL" id="OGF13475.1"/>
    </source>
</evidence>
<dbReference type="PANTHER" id="PTHR22953">
    <property type="entry name" value="ACID PHOSPHATASE RELATED"/>
    <property type="match status" value="1"/>
</dbReference>
<dbReference type="Gene3D" id="3.60.21.10">
    <property type="match status" value="1"/>
</dbReference>
<dbReference type="InterPro" id="IPR015914">
    <property type="entry name" value="PAPs_N"/>
</dbReference>
<comment type="caution">
    <text evidence="5">The sequence shown here is derived from an EMBL/GenBank/DDBJ whole genome shotgun (WGS) entry which is preliminary data.</text>
</comment>
<evidence type="ECO:0000256" key="2">
    <source>
        <dbReference type="SAM" id="SignalP"/>
    </source>
</evidence>
<dbReference type="GO" id="GO:0003993">
    <property type="term" value="F:acid phosphatase activity"/>
    <property type="evidence" value="ECO:0007669"/>
    <property type="project" value="InterPro"/>
</dbReference>
<name>A0A1F5RG54_9BACT</name>
<feature type="chain" id="PRO_5009520838" description="Calcineurin-like phosphoesterase domain-containing protein" evidence="2">
    <location>
        <begin position="21"/>
        <end position="362"/>
    </location>
</feature>
<dbReference type="PANTHER" id="PTHR22953:SF153">
    <property type="entry name" value="PURPLE ACID PHOSPHATASE"/>
    <property type="match status" value="1"/>
</dbReference>
<evidence type="ECO:0000256" key="1">
    <source>
        <dbReference type="ARBA" id="ARBA00022729"/>
    </source>
</evidence>
<gene>
    <name evidence="5" type="ORF">A2024_06440</name>
</gene>
<dbReference type="Gene3D" id="2.60.40.380">
    <property type="entry name" value="Purple acid phosphatase-like, N-terminal"/>
    <property type="match status" value="1"/>
</dbReference>
<dbReference type="SUPFAM" id="SSF49363">
    <property type="entry name" value="Purple acid phosphatase, N-terminal domain"/>
    <property type="match status" value="1"/>
</dbReference>
<dbReference type="Pfam" id="PF00149">
    <property type="entry name" value="Metallophos"/>
    <property type="match status" value="1"/>
</dbReference>
<dbReference type="InterPro" id="IPR039331">
    <property type="entry name" value="PAPs-like"/>
</dbReference>
<evidence type="ECO:0000313" key="6">
    <source>
        <dbReference type="Proteomes" id="UP000177230"/>
    </source>
</evidence>
<accession>A0A1F5RG54</accession>
<reference evidence="5 6" key="1">
    <citation type="journal article" date="2016" name="Nat. Commun.">
        <title>Thousands of microbial genomes shed light on interconnected biogeochemical processes in an aquifer system.</title>
        <authorList>
            <person name="Anantharaman K."/>
            <person name="Brown C.T."/>
            <person name="Hug L.A."/>
            <person name="Sharon I."/>
            <person name="Castelle C.J."/>
            <person name="Probst A.J."/>
            <person name="Thomas B.C."/>
            <person name="Singh A."/>
            <person name="Wilkins M.J."/>
            <person name="Karaoz U."/>
            <person name="Brodie E.L."/>
            <person name="Williams K.H."/>
            <person name="Hubbard S.S."/>
            <person name="Banfield J.F."/>
        </authorList>
    </citation>
    <scope>NUCLEOTIDE SEQUENCE [LARGE SCALE GENOMIC DNA]</scope>
</reference>
<protein>
    <recommendedName>
        <fullName evidence="7">Calcineurin-like phosphoesterase domain-containing protein</fullName>
    </recommendedName>
</protein>
<feature type="domain" description="Purple acid phosphatase N-terminal" evidence="4">
    <location>
        <begin position="37"/>
        <end position="111"/>
    </location>
</feature>
<dbReference type="EMBL" id="MFFM01000017">
    <property type="protein sequence ID" value="OGF13475.1"/>
    <property type="molecule type" value="Genomic_DNA"/>
</dbReference>
<dbReference type="InterPro" id="IPR004843">
    <property type="entry name" value="Calcineurin-like_PHP"/>
</dbReference>
<sequence>MKKNILISAFLAGLVSLALAGSFGKQPKPAIQKGPYLSCDDDLRTTMTVSWETNTPVPGKLAYGPRGKMNYILRDDQAGTLHHLRIKDLKPDTRYYYQLLNLSAPVCSFKTAPREMRDFKFVIYGDTRTFPEQHKKVIAAITQYNPEFLIHTGDYIQDGRVWGMWQEFFDASRPFSSFIPLMTVIGNHERTCDNYVKLFALPGNERWYAFDYLNVHFIILNNEENYQKDSQQYRWFEAEIKRSRPLYKWLFVLQHRQTYSSGKRGSDQDILENLEPLFRKYRPDVVFCGHEHFYERQRRGGVNYIITGGGGAPLYDVNPGDSTFHAESSLHYCQVEVSDSAAKVRMVRVDGSSPDSLVLKAR</sequence>
<dbReference type="AlphaFoldDB" id="A0A1F5RG54"/>